<keyword evidence="2" id="KW-0472">Membrane</keyword>
<feature type="transmembrane region" description="Helical" evidence="2">
    <location>
        <begin position="222"/>
        <end position="240"/>
    </location>
</feature>
<feature type="transmembrane region" description="Helical" evidence="2">
    <location>
        <begin position="71"/>
        <end position="89"/>
    </location>
</feature>
<dbReference type="Proteomes" id="UP001221150">
    <property type="component" value="Unassembled WGS sequence"/>
</dbReference>
<keyword evidence="2" id="KW-1133">Transmembrane helix</keyword>
<accession>A0ABT6A6G9</accession>
<dbReference type="EMBL" id="JARJBB010000007">
    <property type="protein sequence ID" value="MDF3300241.1"/>
    <property type="molecule type" value="Genomic_DNA"/>
</dbReference>
<proteinExistence type="predicted"/>
<protein>
    <submittedName>
        <fullName evidence="3">GAP family protein</fullName>
    </submittedName>
</protein>
<dbReference type="InterPro" id="IPR021315">
    <property type="entry name" value="Gap/Sap"/>
</dbReference>
<evidence type="ECO:0000256" key="1">
    <source>
        <dbReference type="SAM" id="MobiDB-lite"/>
    </source>
</evidence>
<feature type="transmembrane region" description="Helical" evidence="2">
    <location>
        <begin position="176"/>
        <end position="201"/>
    </location>
</feature>
<feature type="compositionally biased region" description="Low complexity" evidence="1">
    <location>
        <begin position="100"/>
        <end position="128"/>
    </location>
</feature>
<reference evidence="3 4" key="1">
    <citation type="submission" date="2023-03" db="EMBL/GenBank/DDBJ databases">
        <title>Draft genome sequence of Streptomyces sp. K1PA1 isolated from peat swamp forest in Thailand.</title>
        <authorList>
            <person name="Klaysubun C."/>
            <person name="Duangmal K."/>
        </authorList>
    </citation>
    <scope>NUCLEOTIDE SEQUENCE [LARGE SCALE GENOMIC DNA]</scope>
    <source>
        <strain evidence="3 4">K1PA1</strain>
    </source>
</reference>
<name>A0ABT6A6G9_9ACTN</name>
<dbReference type="RefSeq" id="WP_276109793.1">
    <property type="nucleotide sequence ID" value="NZ_JARJBB010000007.1"/>
</dbReference>
<comment type="caution">
    <text evidence="3">The sequence shown here is derived from an EMBL/GenBank/DDBJ whole genome shotgun (WGS) entry which is preliminary data.</text>
</comment>
<feature type="transmembrane region" description="Helical" evidence="2">
    <location>
        <begin position="6"/>
        <end position="27"/>
    </location>
</feature>
<feature type="region of interest" description="Disordered" evidence="1">
    <location>
        <begin position="92"/>
        <end position="128"/>
    </location>
</feature>
<evidence type="ECO:0000313" key="4">
    <source>
        <dbReference type="Proteomes" id="UP001221150"/>
    </source>
</evidence>
<feature type="transmembrane region" description="Helical" evidence="2">
    <location>
        <begin position="39"/>
        <end position="59"/>
    </location>
</feature>
<organism evidence="3 4">
    <name type="scientific">Streptomyces tropicalis</name>
    <dbReference type="NCBI Taxonomy" id="3034234"/>
    <lineage>
        <taxon>Bacteria</taxon>
        <taxon>Bacillati</taxon>
        <taxon>Actinomycetota</taxon>
        <taxon>Actinomycetes</taxon>
        <taxon>Kitasatosporales</taxon>
        <taxon>Streptomycetaceae</taxon>
        <taxon>Streptomyces</taxon>
    </lineage>
</organism>
<sequence>MILDLLLIGLAITLNPLPLMAFVLLVASARGAWKGLTFILGWLACLVAVIAIVLAITGGHPPPPKSPPSTAVLALKLAIGVSLVGYGEYRRRRRTDRSARGTSPADGAAPAGSAGTAPASPAARPGRRSSSWLSARLDRTTVWTAAGLAVLLQPWGLVAAGATAVVEADTSHFTTWIALFSFCLLATASLLAAELYVVFAPTAARARLLAMRSWLEGHQDQAIVVLCLVVGLWFTGKSIYQLTG</sequence>
<dbReference type="Pfam" id="PF11139">
    <property type="entry name" value="SfLAP"/>
    <property type="match status" value="1"/>
</dbReference>
<evidence type="ECO:0000256" key="2">
    <source>
        <dbReference type="SAM" id="Phobius"/>
    </source>
</evidence>
<keyword evidence="4" id="KW-1185">Reference proteome</keyword>
<keyword evidence="2" id="KW-0812">Transmembrane</keyword>
<feature type="transmembrane region" description="Helical" evidence="2">
    <location>
        <begin position="142"/>
        <end position="164"/>
    </location>
</feature>
<evidence type="ECO:0000313" key="3">
    <source>
        <dbReference type="EMBL" id="MDF3300241.1"/>
    </source>
</evidence>
<gene>
    <name evidence="3" type="ORF">P3H78_16775</name>
</gene>